<evidence type="ECO:0000256" key="6">
    <source>
        <dbReference type="SAM" id="Phobius"/>
    </source>
</evidence>
<evidence type="ECO:0000313" key="8">
    <source>
        <dbReference type="EMBL" id="QIQ20725.1"/>
    </source>
</evidence>
<evidence type="ECO:0000256" key="2">
    <source>
        <dbReference type="ARBA" id="ARBA00013855"/>
    </source>
</evidence>
<evidence type="ECO:0000256" key="1">
    <source>
        <dbReference type="ARBA" id="ARBA00009369"/>
    </source>
</evidence>
<dbReference type="InterPro" id="IPR007221">
    <property type="entry name" value="MreC"/>
</dbReference>
<keyword evidence="6" id="KW-0472">Membrane</keyword>
<dbReference type="AlphaFoldDB" id="A0A6G9I932"/>
<protein>
    <recommendedName>
        <fullName evidence="2 5">Cell shape-determining protein MreC</fullName>
    </recommendedName>
    <alternativeName>
        <fullName evidence="4 5">Cell shape protein MreC</fullName>
    </alternativeName>
</protein>
<feature type="transmembrane region" description="Helical" evidence="6">
    <location>
        <begin position="12"/>
        <end position="30"/>
    </location>
</feature>
<gene>
    <name evidence="8" type="primary">mreC</name>
    <name evidence="8" type="ORF">IPMB12_02925</name>
</gene>
<dbReference type="Pfam" id="PF04085">
    <property type="entry name" value="MreC"/>
    <property type="match status" value="1"/>
</dbReference>
<evidence type="ECO:0000256" key="3">
    <source>
        <dbReference type="ARBA" id="ARBA00022960"/>
    </source>
</evidence>
<dbReference type="KEGG" id="orb:IPMB12_02925"/>
<keyword evidence="9" id="KW-1185">Reference proteome</keyword>
<dbReference type="Proteomes" id="UP000501168">
    <property type="component" value="Chromosome"/>
</dbReference>
<evidence type="ECO:0000259" key="7">
    <source>
        <dbReference type="Pfam" id="PF04085"/>
    </source>
</evidence>
<dbReference type="RefSeq" id="WP_166914793.1">
    <property type="nucleotide sequence ID" value="NZ_CP050253.1"/>
</dbReference>
<evidence type="ECO:0000256" key="4">
    <source>
        <dbReference type="ARBA" id="ARBA00032089"/>
    </source>
</evidence>
<dbReference type="PANTHER" id="PTHR34138">
    <property type="entry name" value="CELL SHAPE-DETERMINING PROTEIN MREC"/>
    <property type="match status" value="1"/>
</dbReference>
<evidence type="ECO:0000313" key="9">
    <source>
        <dbReference type="Proteomes" id="UP000501168"/>
    </source>
</evidence>
<dbReference type="GO" id="GO:0008360">
    <property type="term" value="P:regulation of cell shape"/>
    <property type="evidence" value="ECO:0007669"/>
    <property type="project" value="UniProtKB-KW"/>
</dbReference>
<keyword evidence="3 5" id="KW-0133">Cell shape</keyword>
<sequence>MKLLFSKGSPLIVQLFVALFLSIILMVLDTQYRAFQVVRYYLDTAISPLYYISNGPRSAMNSFSEMAKTRDELVLENTLLKNELLIKQNDLLLLEQLKHENDRLRVLLVSPVRRDEHKMAVQVLLTDTNPYAYQIVLNKGARNGVYVGQPVVDEKGIVGQIFATAENTSRAILICDFQHAIPVQVLRNDMSMVAVGNGCSEDLILEFLPNNIDIQEGDVLVTSGLDGRFPEGYPVATVSSINTNPNHAGLLIKATPTAELKRLRYLLLLWAEDRENSVIPAVTETSSEGETSNDE</sequence>
<dbReference type="PIRSF" id="PIRSF038471">
    <property type="entry name" value="MreC"/>
    <property type="match status" value="1"/>
</dbReference>
<organism evidence="8 9">
    <name type="scientific">Zophobihabitans entericus</name>
    <dbReference type="NCBI Taxonomy" id="1635327"/>
    <lineage>
        <taxon>Bacteria</taxon>
        <taxon>Pseudomonadati</taxon>
        <taxon>Pseudomonadota</taxon>
        <taxon>Gammaproteobacteria</taxon>
        <taxon>Orbales</taxon>
        <taxon>Orbaceae</taxon>
        <taxon>Zophobihabitans</taxon>
    </lineage>
</organism>
<dbReference type="PANTHER" id="PTHR34138:SF1">
    <property type="entry name" value="CELL SHAPE-DETERMINING PROTEIN MREC"/>
    <property type="match status" value="1"/>
</dbReference>
<reference evidence="8 9" key="1">
    <citation type="submission" date="2020-03" db="EMBL/GenBank/DDBJ databases">
        <title>Complete genome sequence of Orbus sp. IPMB12 (BCRC 80908).</title>
        <authorList>
            <person name="Lo W.-S."/>
            <person name="Chang T.-H."/>
            <person name="Kuo C.-H."/>
        </authorList>
    </citation>
    <scope>NUCLEOTIDE SEQUENCE [LARGE SCALE GENOMIC DNA]</scope>
    <source>
        <strain evidence="8 9">IPMB12</strain>
    </source>
</reference>
<feature type="domain" description="Rod shape-determining protein MreC beta-barrel core" evidence="7">
    <location>
        <begin position="123"/>
        <end position="270"/>
    </location>
</feature>
<keyword evidence="6" id="KW-1133">Transmembrane helix</keyword>
<dbReference type="InterPro" id="IPR055342">
    <property type="entry name" value="MreC_beta-barrel_core"/>
</dbReference>
<dbReference type="EMBL" id="CP050253">
    <property type="protein sequence ID" value="QIQ20725.1"/>
    <property type="molecule type" value="Genomic_DNA"/>
</dbReference>
<dbReference type="FunCoup" id="A0A6G9I932">
    <property type="interactions" value="334"/>
</dbReference>
<name>A0A6G9I932_9GAMM</name>
<evidence type="ECO:0000256" key="5">
    <source>
        <dbReference type="PIRNR" id="PIRNR038471"/>
    </source>
</evidence>
<accession>A0A6G9I932</accession>
<dbReference type="InterPro" id="IPR042177">
    <property type="entry name" value="Cell/Rod_1"/>
</dbReference>
<comment type="similarity">
    <text evidence="1 5">Belongs to the MreC family.</text>
</comment>
<dbReference type="InParanoid" id="A0A6G9I932"/>
<dbReference type="Gene3D" id="2.40.10.350">
    <property type="entry name" value="Rod shape-determining protein MreC, domain 2"/>
    <property type="match status" value="1"/>
</dbReference>
<keyword evidence="6" id="KW-0812">Transmembrane</keyword>
<comment type="function">
    <text evidence="5">Involved in formation and maintenance of cell shape.</text>
</comment>
<dbReference type="InterPro" id="IPR042175">
    <property type="entry name" value="Cell/Rod_MreC_2"/>
</dbReference>
<proteinExistence type="inferred from homology"/>
<dbReference type="GO" id="GO:0005886">
    <property type="term" value="C:plasma membrane"/>
    <property type="evidence" value="ECO:0007669"/>
    <property type="project" value="TreeGrafter"/>
</dbReference>
<dbReference type="Gene3D" id="2.40.10.340">
    <property type="entry name" value="Rod shape-determining protein MreC, domain 1"/>
    <property type="match status" value="1"/>
</dbReference>
<dbReference type="NCBIfam" id="TIGR00219">
    <property type="entry name" value="mreC"/>
    <property type="match status" value="1"/>
</dbReference>